<dbReference type="InterPro" id="IPR014756">
    <property type="entry name" value="Ig_E-set"/>
</dbReference>
<accession>A0A3B1CT44</accession>
<evidence type="ECO:0000256" key="2">
    <source>
        <dbReference type="ARBA" id="ARBA00004964"/>
    </source>
</evidence>
<comment type="similarity">
    <text evidence="3">Belongs to the glycosyl hydrolase 13 family. GlgB subfamily.</text>
</comment>
<dbReference type="SMART" id="SM00642">
    <property type="entry name" value="Aamy"/>
    <property type="match status" value="1"/>
</dbReference>
<dbReference type="Pfam" id="PF02922">
    <property type="entry name" value="CBM_48"/>
    <property type="match status" value="1"/>
</dbReference>
<dbReference type="InterPro" id="IPR006047">
    <property type="entry name" value="GH13_cat_dom"/>
</dbReference>
<dbReference type="PANTHER" id="PTHR43651:SF3">
    <property type="entry name" value="1,4-ALPHA-GLUCAN-BRANCHING ENZYME"/>
    <property type="match status" value="1"/>
</dbReference>
<dbReference type="EC" id="2.4.1.18" evidence="4"/>
<dbReference type="Pfam" id="PF00128">
    <property type="entry name" value="Alpha-amylase"/>
    <property type="match status" value="1"/>
</dbReference>
<dbReference type="InterPro" id="IPR017853">
    <property type="entry name" value="GH"/>
</dbReference>
<sequence length="656" mass="75577">MDTQKDKGSVTAGRPFLTDYDLYLFGEGNHLRIYEKLGAHVIEVDGKKGVHFALWAPNAKEVSVIGSFNNWKPSVHRLKTPGPSGVWTLFIPDIGVGELYKYHIKSRINGVIRIKSDPYAFYSEVRPKTASIVYDIDRYQWNDQQWIDERNSTDYLKKPLNVYEVHLGSWKRKPDGSFLTYHEIAAELIPYVKELGYTHIELLPITEHPLDASWGYQSTGYFAPTSRFGTPEDFMFFVDRCHQAGVGVILDWVPGHFPKDDHALRFFDGTCLYEYEDPRKGEHKEWGTLIFNYGRTEVANFLKASAFFWLDRYHLDGLRVDAVASMLYLDYSRQDGEWIPNIYGGNENLEAIDFLKKFNEVVHLHFPGVITVAEESTAWPGVSRPTYLGGLGFTMKWNMGWMHDTLEYFTKDPVFRKYHHSNLTFGLIYAFSENFVLPLSHDEVVHGKKSLLDKMPGDAWQKFANLRTLYGFMYGHPGKKLLFMGGEFGQWWEWNQDSELQWYLLKEGKYHGGISRFVRDLNRLYITEAPLYEVDFKQEGFEWIDFSDSEQSVLSFIRRAEDSEDFLVFVCNFTPVPRYKYMVGVPEPGFYRELLNSDSAIYGGSDMGNLGGVETVDDSVHGRPCSLEITLPPLSVLIFKPEPGKAPENRTGLLLK</sequence>
<dbReference type="Gene3D" id="2.60.40.1180">
    <property type="entry name" value="Golgi alpha-mannosidase II"/>
    <property type="match status" value="1"/>
</dbReference>
<evidence type="ECO:0000256" key="1">
    <source>
        <dbReference type="ARBA" id="ARBA00000826"/>
    </source>
</evidence>
<dbReference type="FunFam" id="2.60.40.10:FF:000169">
    <property type="entry name" value="1,4-alpha-glucan branching enzyme GlgB"/>
    <property type="match status" value="1"/>
</dbReference>
<dbReference type="NCBIfam" id="NF008967">
    <property type="entry name" value="PRK12313.1"/>
    <property type="match status" value="1"/>
</dbReference>
<dbReference type="FunFam" id="3.20.20.80:FF:000003">
    <property type="entry name" value="1,4-alpha-glucan branching enzyme GlgB"/>
    <property type="match status" value="1"/>
</dbReference>
<dbReference type="Pfam" id="PF02806">
    <property type="entry name" value="Alpha-amylase_C"/>
    <property type="match status" value="1"/>
</dbReference>
<keyword evidence="5" id="KW-0321">Glycogen metabolism</keyword>
<keyword evidence="9" id="KW-0119">Carbohydrate metabolism</keyword>
<evidence type="ECO:0000259" key="10">
    <source>
        <dbReference type="SMART" id="SM00642"/>
    </source>
</evidence>
<dbReference type="InterPro" id="IPR037439">
    <property type="entry name" value="Branching_enzy"/>
</dbReference>
<organism evidence="11">
    <name type="scientific">hydrothermal vent metagenome</name>
    <dbReference type="NCBI Taxonomy" id="652676"/>
    <lineage>
        <taxon>unclassified sequences</taxon>
        <taxon>metagenomes</taxon>
        <taxon>ecological metagenomes</taxon>
    </lineage>
</organism>
<dbReference type="SUPFAM" id="SSF51011">
    <property type="entry name" value="Glycosyl hydrolase domain"/>
    <property type="match status" value="1"/>
</dbReference>
<dbReference type="CDD" id="cd02855">
    <property type="entry name" value="E_set_GBE_prok_N"/>
    <property type="match status" value="1"/>
</dbReference>
<dbReference type="FunFam" id="2.60.40.1180:FF:000002">
    <property type="entry name" value="1,4-alpha-glucan branching enzyme GlgB"/>
    <property type="match status" value="1"/>
</dbReference>
<evidence type="ECO:0000256" key="7">
    <source>
        <dbReference type="ARBA" id="ARBA00022679"/>
    </source>
</evidence>
<dbReference type="GO" id="GO:0005978">
    <property type="term" value="P:glycogen biosynthetic process"/>
    <property type="evidence" value="ECO:0007669"/>
    <property type="project" value="UniProtKB-UniPathway"/>
</dbReference>
<dbReference type="InterPro" id="IPR006048">
    <property type="entry name" value="A-amylase/branching_C"/>
</dbReference>
<evidence type="ECO:0000313" key="11">
    <source>
        <dbReference type="EMBL" id="VAX27158.1"/>
    </source>
</evidence>
<name>A0A3B1CT44_9ZZZZ</name>
<dbReference type="NCBIfam" id="NF003811">
    <property type="entry name" value="PRK05402.1"/>
    <property type="match status" value="1"/>
</dbReference>
<dbReference type="InterPro" id="IPR044143">
    <property type="entry name" value="GlgB_N_E_set_prok"/>
</dbReference>
<dbReference type="GO" id="GO:0004553">
    <property type="term" value="F:hydrolase activity, hydrolyzing O-glycosyl compounds"/>
    <property type="evidence" value="ECO:0007669"/>
    <property type="project" value="InterPro"/>
</dbReference>
<evidence type="ECO:0000256" key="3">
    <source>
        <dbReference type="ARBA" id="ARBA00009000"/>
    </source>
</evidence>
<evidence type="ECO:0000256" key="5">
    <source>
        <dbReference type="ARBA" id="ARBA00022600"/>
    </source>
</evidence>
<dbReference type="InterPro" id="IPR004193">
    <property type="entry name" value="Glyco_hydro_13_N"/>
</dbReference>
<dbReference type="PIRSF" id="PIRSF000463">
    <property type="entry name" value="GlgB"/>
    <property type="match status" value="1"/>
</dbReference>
<reference evidence="11" key="1">
    <citation type="submission" date="2018-06" db="EMBL/GenBank/DDBJ databases">
        <authorList>
            <person name="Zhirakovskaya E."/>
        </authorList>
    </citation>
    <scope>NUCLEOTIDE SEQUENCE</scope>
</reference>
<comment type="catalytic activity">
    <reaction evidence="1">
        <text>Transfers a segment of a (1-&gt;4)-alpha-D-glucan chain to a primary hydroxy group in a similar glucan chain.</text>
        <dbReference type="EC" id="2.4.1.18"/>
    </reaction>
</comment>
<dbReference type="NCBIfam" id="TIGR01515">
    <property type="entry name" value="branching_enzym"/>
    <property type="match status" value="1"/>
</dbReference>
<dbReference type="GO" id="GO:0003844">
    <property type="term" value="F:1,4-alpha-glucan branching enzyme activity"/>
    <property type="evidence" value="ECO:0007669"/>
    <property type="project" value="UniProtKB-EC"/>
</dbReference>
<gene>
    <name evidence="11" type="ORF">MNBD_NITROSPIRAE02-79</name>
</gene>
<evidence type="ECO:0000256" key="8">
    <source>
        <dbReference type="ARBA" id="ARBA00023056"/>
    </source>
</evidence>
<evidence type="ECO:0000256" key="6">
    <source>
        <dbReference type="ARBA" id="ARBA00022676"/>
    </source>
</evidence>
<protein>
    <recommendedName>
        <fullName evidence="4">1,4-alpha-glucan branching enzyme</fullName>
        <ecNumber evidence="4">2.4.1.18</ecNumber>
    </recommendedName>
</protein>
<dbReference type="Gene3D" id="3.20.20.80">
    <property type="entry name" value="Glycosidases"/>
    <property type="match status" value="1"/>
</dbReference>
<keyword evidence="8" id="KW-0320">Glycogen biosynthesis</keyword>
<dbReference type="SUPFAM" id="SSF81296">
    <property type="entry name" value="E set domains"/>
    <property type="match status" value="1"/>
</dbReference>
<evidence type="ECO:0000256" key="9">
    <source>
        <dbReference type="ARBA" id="ARBA00023277"/>
    </source>
</evidence>
<dbReference type="HAMAP" id="MF_00685">
    <property type="entry name" value="GlgB"/>
    <property type="match status" value="1"/>
</dbReference>
<comment type="pathway">
    <text evidence="2">Glycan biosynthesis; glycogen biosynthesis.</text>
</comment>
<dbReference type="GO" id="GO:0005829">
    <property type="term" value="C:cytosol"/>
    <property type="evidence" value="ECO:0007669"/>
    <property type="project" value="TreeGrafter"/>
</dbReference>
<feature type="domain" description="Glycosyl hydrolase family 13 catalytic" evidence="10">
    <location>
        <begin position="164"/>
        <end position="542"/>
    </location>
</feature>
<dbReference type="InterPro" id="IPR013783">
    <property type="entry name" value="Ig-like_fold"/>
</dbReference>
<dbReference type="AlphaFoldDB" id="A0A3B1CT44"/>
<dbReference type="PANTHER" id="PTHR43651">
    <property type="entry name" value="1,4-ALPHA-GLUCAN-BRANCHING ENZYME"/>
    <property type="match status" value="1"/>
</dbReference>
<dbReference type="EMBL" id="UOGH01000029">
    <property type="protein sequence ID" value="VAX27158.1"/>
    <property type="molecule type" value="Genomic_DNA"/>
</dbReference>
<dbReference type="Gene3D" id="2.60.40.10">
    <property type="entry name" value="Immunoglobulins"/>
    <property type="match status" value="1"/>
</dbReference>
<proteinExistence type="inferred from homology"/>
<keyword evidence="6 11" id="KW-0328">Glycosyltransferase</keyword>
<dbReference type="UniPathway" id="UPA00164"/>
<dbReference type="SUPFAM" id="SSF51445">
    <property type="entry name" value="(Trans)glycosidases"/>
    <property type="match status" value="1"/>
</dbReference>
<dbReference type="InterPro" id="IPR013780">
    <property type="entry name" value="Glyco_hydro_b"/>
</dbReference>
<dbReference type="CDD" id="cd11322">
    <property type="entry name" value="AmyAc_Glg_BE"/>
    <property type="match status" value="1"/>
</dbReference>
<dbReference type="GO" id="GO:0043169">
    <property type="term" value="F:cation binding"/>
    <property type="evidence" value="ECO:0007669"/>
    <property type="project" value="InterPro"/>
</dbReference>
<evidence type="ECO:0000256" key="4">
    <source>
        <dbReference type="ARBA" id="ARBA00012541"/>
    </source>
</evidence>
<keyword evidence="7 11" id="KW-0808">Transferase</keyword>
<dbReference type="InterPro" id="IPR006407">
    <property type="entry name" value="GlgB"/>
</dbReference>